<dbReference type="InterPro" id="IPR025533">
    <property type="entry name" value="DUF4419"/>
</dbReference>
<dbReference type="EMBL" id="BOMH01000028">
    <property type="protein sequence ID" value="GID65799.1"/>
    <property type="molecule type" value="Genomic_DNA"/>
</dbReference>
<organism evidence="1 2">
    <name type="scientific">Actinoplanes cyaneus</name>
    <dbReference type="NCBI Taxonomy" id="52696"/>
    <lineage>
        <taxon>Bacteria</taxon>
        <taxon>Bacillati</taxon>
        <taxon>Actinomycetota</taxon>
        <taxon>Actinomycetes</taxon>
        <taxon>Micromonosporales</taxon>
        <taxon>Micromonosporaceae</taxon>
        <taxon>Actinoplanes</taxon>
    </lineage>
</organism>
<name>A0A919IH93_9ACTN</name>
<evidence type="ECO:0000313" key="2">
    <source>
        <dbReference type="Proteomes" id="UP000619479"/>
    </source>
</evidence>
<dbReference type="PANTHER" id="PTHR31252:SF11">
    <property type="entry name" value="DUF4419 DOMAIN-CONTAINING PROTEIN"/>
    <property type="match status" value="1"/>
</dbReference>
<protein>
    <submittedName>
        <fullName evidence="1">Uncharacterized protein</fullName>
    </submittedName>
</protein>
<comment type="caution">
    <text evidence="1">The sequence shown here is derived from an EMBL/GenBank/DDBJ whole genome shotgun (WGS) entry which is preliminary data.</text>
</comment>
<proteinExistence type="predicted"/>
<dbReference type="AlphaFoldDB" id="A0A919IH93"/>
<dbReference type="Pfam" id="PF14388">
    <property type="entry name" value="DUF4419"/>
    <property type="match status" value="1"/>
</dbReference>
<evidence type="ECO:0000313" key="1">
    <source>
        <dbReference type="EMBL" id="GID65799.1"/>
    </source>
</evidence>
<sequence length="476" mass="51889">MCPMITFPVDAVTPATGLLPTRSLAGLHEDALWTGGDPDLRVLKPTGIHPLLGAVTRAFSDHRPLTLSPDVVWLTVLQGVARHLRVHADRLRDRLVGHRGRELLTVVISGAPDWPEVVAAFEAKLPDSFGEVFTVGFSTSSAVDRMAGRVVLMDAWSSYFAYRVVTLCGIPSITLTGTVEDWTVIRERVDRLAAMDLGLEKWCRSLAPIADHFVRASRGDADRSFWQRILKLRSASGGDRAPGWITRLYPYLGDEDEPNPLLDLPIDDMTGPGIVTLDVPATLSRVKVAYENRVTGQTSLLALNAGVVAVAQESDGSLRPVVGCHLTRGVPELDEMLNRVGREGRMGAPAEFLPWVDSADLNALYRRFASGTLFDGAWRLRGFVDLADLGNGTGGEWWASPIFDLGDDRFVSVAGEFGSERRYWFVARWQGRLMLDDPAEVRVCATSLAALLEGALDNGGDVTQLDSGSLADYLAI</sequence>
<dbReference type="Proteomes" id="UP000619479">
    <property type="component" value="Unassembled WGS sequence"/>
</dbReference>
<gene>
    <name evidence="1" type="ORF">Acy02nite_36800</name>
</gene>
<accession>A0A919IH93</accession>
<reference evidence="1" key="1">
    <citation type="submission" date="2021-01" db="EMBL/GenBank/DDBJ databases">
        <title>Whole genome shotgun sequence of Actinoplanes cyaneus NBRC 14990.</title>
        <authorList>
            <person name="Komaki H."/>
            <person name="Tamura T."/>
        </authorList>
    </citation>
    <scope>NUCLEOTIDE SEQUENCE</scope>
    <source>
        <strain evidence="1">NBRC 14990</strain>
    </source>
</reference>
<keyword evidence="2" id="KW-1185">Reference proteome</keyword>
<dbReference type="PANTHER" id="PTHR31252">
    <property type="entry name" value="DUF4419 DOMAIN-CONTAINING PROTEIN"/>
    <property type="match status" value="1"/>
</dbReference>